<name>A0ABD2QI94_9PLAT</name>
<evidence type="ECO:0000313" key="9">
    <source>
        <dbReference type="Proteomes" id="UP001626550"/>
    </source>
</evidence>
<feature type="region of interest" description="Disordered" evidence="6">
    <location>
        <begin position="461"/>
        <end position="507"/>
    </location>
</feature>
<dbReference type="EMBL" id="JBJKFK010000284">
    <property type="protein sequence ID" value="KAL3318126.1"/>
    <property type="molecule type" value="Genomic_DNA"/>
</dbReference>
<feature type="transmembrane region" description="Helical" evidence="7">
    <location>
        <begin position="148"/>
        <end position="169"/>
    </location>
</feature>
<dbReference type="PANTHER" id="PTHR10383:SF9">
    <property type="entry name" value="SERINE INCORPORATOR, ISOFORM F"/>
    <property type="match status" value="1"/>
</dbReference>
<sequence length="725" mass="82914">MADTTSSSSHTKDKTNSYFYVLFCCCFGYHPCFIPCFKIRESTATRVAYILILINFIALAGMMHDDSLYSKFYLKGVPKCSSPGYISVYRILLPLAFFHFILFFVTIPAVSSHSITGRIHNAFWLFKASLLLLPLVIMFTVTELEKAVYVWLLVLLFHAGTAAIYVHLLYSHYGRLIYCGFTFVIVIINLSLTILLVIISSQSSLVKRYKTWFPSATIALFASFKTFIALREQPTRVAQRNVHSSLSFWLQSIWWLHNSGNYTDFVPQEPDLFKPDQDGYIINICISQNSYFMPGDWRQDLMLIATIVFVILWTIYGTFQTTRQSERLGILPANSKVQKEVEYCRLLVKDRKISNTELVSMLYNRLHLPKIESFRRPAAKNTRPVLHERCVLDEPDVALRPAVKTAYKVFRNSTMRCHDKEEIYEALSDLNDVIIASNKPERTSCLSLSSSMPDLTVLSKINTQSTDKSGPAIAKHRSRRPPKPKRLQSSVADLDRRQRPKSDYRPSQEVKFAKGAVNDKARGGRIYQKRRGASPEAVKALIADSTGPVRRSPGMNRVQRRIRCASGNFFNFNTLHFNEAKEASELISKGVSIPDLLTDPEHAEKAVALMSLHDHKGALRQNRWLIFDEYVASVYSYPWFHAIFCISALSMMGQLTNWFEPENSTIGSRSWTNVWMTMSSAWLALFFYAMSLYCPWTKYRNALMTRKGSKSTAQINRETEISAMI</sequence>
<dbReference type="InterPro" id="IPR005016">
    <property type="entry name" value="TDE1/TMS"/>
</dbReference>
<dbReference type="AlphaFoldDB" id="A0ABD2QI94"/>
<evidence type="ECO:0000313" key="8">
    <source>
        <dbReference type="EMBL" id="KAL3318126.1"/>
    </source>
</evidence>
<evidence type="ECO:0000256" key="7">
    <source>
        <dbReference type="SAM" id="Phobius"/>
    </source>
</evidence>
<dbReference type="Proteomes" id="UP001626550">
    <property type="component" value="Unassembled WGS sequence"/>
</dbReference>
<evidence type="ECO:0000256" key="3">
    <source>
        <dbReference type="ARBA" id="ARBA00022692"/>
    </source>
</evidence>
<comment type="similarity">
    <text evidence="2">Belongs to the TDE1 family.</text>
</comment>
<dbReference type="PANTHER" id="PTHR10383">
    <property type="entry name" value="SERINE INCORPORATOR"/>
    <property type="match status" value="1"/>
</dbReference>
<feature type="transmembrane region" description="Helical" evidence="7">
    <location>
        <begin position="17"/>
        <end position="35"/>
    </location>
</feature>
<feature type="transmembrane region" description="Helical" evidence="7">
    <location>
        <begin position="91"/>
        <end position="110"/>
    </location>
</feature>
<proteinExistence type="inferred from homology"/>
<organism evidence="8 9">
    <name type="scientific">Cichlidogyrus casuarinus</name>
    <dbReference type="NCBI Taxonomy" id="1844966"/>
    <lineage>
        <taxon>Eukaryota</taxon>
        <taxon>Metazoa</taxon>
        <taxon>Spiralia</taxon>
        <taxon>Lophotrochozoa</taxon>
        <taxon>Platyhelminthes</taxon>
        <taxon>Monogenea</taxon>
        <taxon>Monopisthocotylea</taxon>
        <taxon>Dactylogyridea</taxon>
        <taxon>Ancyrocephalidae</taxon>
        <taxon>Cichlidogyrus</taxon>
    </lineage>
</organism>
<keyword evidence="5 7" id="KW-0472">Membrane</keyword>
<keyword evidence="4 7" id="KW-1133">Transmembrane helix</keyword>
<evidence type="ECO:0000256" key="4">
    <source>
        <dbReference type="ARBA" id="ARBA00022989"/>
    </source>
</evidence>
<feature type="compositionally biased region" description="Basic and acidic residues" evidence="6">
    <location>
        <begin position="493"/>
        <end position="507"/>
    </location>
</feature>
<keyword evidence="9" id="KW-1185">Reference proteome</keyword>
<evidence type="ECO:0000256" key="2">
    <source>
        <dbReference type="ARBA" id="ARBA00006665"/>
    </source>
</evidence>
<comment type="caution">
    <text evidence="8">The sequence shown here is derived from an EMBL/GenBank/DDBJ whole genome shotgun (WGS) entry which is preliminary data.</text>
</comment>
<dbReference type="GO" id="GO:0016020">
    <property type="term" value="C:membrane"/>
    <property type="evidence" value="ECO:0007669"/>
    <property type="project" value="UniProtKB-SubCell"/>
</dbReference>
<evidence type="ECO:0000256" key="5">
    <source>
        <dbReference type="ARBA" id="ARBA00023136"/>
    </source>
</evidence>
<accession>A0ABD2QI94</accession>
<comment type="subcellular location">
    <subcellularLocation>
        <location evidence="1">Membrane</location>
        <topology evidence="1">Multi-pass membrane protein</topology>
    </subcellularLocation>
</comment>
<reference evidence="8 9" key="1">
    <citation type="submission" date="2024-11" db="EMBL/GenBank/DDBJ databases">
        <title>Adaptive evolution of stress response genes in parasites aligns with host niche diversity.</title>
        <authorList>
            <person name="Hahn C."/>
            <person name="Resl P."/>
        </authorList>
    </citation>
    <scope>NUCLEOTIDE SEQUENCE [LARGE SCALE GENOMIC DNA]</scope>
    <source>
        <strain evidence="8">EGGRZ-B1_66</strain>
        <tissue evidence="8">Body</tissue>
    </source>
</reference>
<feature type="transmembrane region" description="Helical" evidence="7">
    <location>
        <begin position="122"/>
        <end position="142"/>
    </location>
</feature>
<dbReference type="Pfam" id="PF03348">
    <property type="entry name" value="Serinc"/>
    <property type="match status" value="2"/>
</dbReference>
<feature type="transmembrane region" description="Helical" evidence="7">
    <location>
        <begin position="673"/>
        <end position="696"/>
    </location>
</feature>
<evidence type="ECO:0000256" key="1">
    <source>
        <dbReference type="ARBA" id="ARBA00004141"/>
    </source>
</evidence>
<feature type="transmembrane region" description="Helical" evidence="7">
    <location>
        <begin position="176"/>
        <end position="199"/>
    </location>
</feature>
<evidence type="ECO:0000256" key="6">
    <source>
        <dbReference type="SAM" id="MobiDB-lite"/>
    </source>
</evidence>
<feature type="transmembrane region" description="Helical" evidence="7">
    <location>
        <begin position="630"/>
        <end position="653"/>
    </location>
</feature>
<protein>
    <submittedName>
        <fullName evidence="8">Serine incorporator 5</fullName>
    </submittedName>
</protein>
<keyword evidence="3 7" id="KW-0812">Transmembrane</keyword>
<gene>
    <name evidence="8" type="primary">SERINC5</name>
    <name evidence="8" type="ORF">Ciccas_003213</name>
</gene>
<feature type="transmembrane region" description="Helical" evidence="7">
    <location>
        <begin position="47"/>
        <end position="64"/>
    </location>
</feature>
<feature type="compositionally biased region" description="Basic residues" evidence="6">
    <location>
        <begin position="474"/>
        <end position="486"/>
    </location>
</feature>
<feature type="transmembrane region" description="Helical" evidence="7">
    <location>
        <begin position="301"/>
        <end position="319"/>
    </location>
</feature>